<dbReference type="Pfam" id="PF04957">
    <property type="entry name" value="RMF"/>
    <property type="match status" value="1"/>
</dbReference>
<organism evidence="3 4">
    <name type="scientific">Delftia phage IME-DE1</name>
    <dbReference type="NCBI Taxonomy" id="1647385"/>
    <lineage>
        <taxon>Viruses</taxon>
        <taxon>Duplodnaviria</taxon>
        <taxon>Heunggongvirae</taxon>
        <taxon>Uroviricota</taxon>
        <taxon>Caudoviricetes</taxon>
        <taxon>Autographivirales</taxon>
        <taxon>Autotranscriptaviridae</taxon>
        <taxon>Piedvirus</taxon>
        <taxon>Piedvirus IMEDE1</taxon>
    </lineage>
</organism>
<protein>
    <recommendedName>
        <fullName evidence="5">Ribosome modulation factor</fullName>
    </recommendedName>
</protein>
<proteinExistence type="predicted"/>
<evidence type="ECO:0000256" key="1">
    <source>
        <dbReference type="ARBA" id="ARBA00022490"/>
    </source>
</evidence>
<evidence type="ECO:0008006" key="5">
    <source>
        <dbReference type="Google" id="ProtNLM"/>
    </source>
</evidence>
<dbReference type="RefSeq" id="YP_009191795.1">
    <property type="nucleotide sequence ID" value="NC_028702.1"/>
</dbReference>
<dbReference type="Proteomes" id="UP000201918">
    <property type="component" value="Segment"/>
</dbReference>
<dbReference type="KEGG" id="vg:26520524"/>
<dbReference type="InterPro" id="IPR007040">
    <property type="entry name" value="Ribosome_modulation_factor"/>
</dbReference>
<keyword evidence="4" id="KW-1185">Reference proteome</keyword>
<evidence type="ECO:0000313" key="3">
    <source>
        <dbReference type="EMBL" id="AKG94475.1"/>
    </source>
</evidence>
<name>A0A0F7ING3_9CAUD</name>
<keyword evidence="2" id="KW-0810">Translation regulation</keyword>
<dbReference type="Gene3D" id="1.10.10.620">
    <property type="entry name" value="ribosome modulation factor like domain"/>
    <property type="match status" value="1"/>
</dbReference>
<dbReference type="InterPro" id="IPR023200">
    <property type="entry name" value="RMF_sf"/>
</dbReference>
<dbReference type="EMBL" id="KR153873">
    <property type="protein sequence ID" value="AKG94475.1"/>
    <property type="molecule type" value="Genomic_DNA"/>
</dbReference>
<sequence>MSKAKHPYGMPYQHGHMAYKAGRRAASEGVPLESCPYVRNSIEENAWITGWYEVQPKQEG</sequence>
<evidence type="ECO:0000313" key="4">
    <source>
        <dbReference type="Proteomes" id="UP000201918"/>
    </source>
</evidence>
<reference evidence="3 4" key="1">
    <citation type="submission" date="2015-04" db="EMBL/GenBank/DDBJ databases">
        <title>Isolation and genomic analysis of Delftia bacteriophage IME-DE1.</title>
        <authorList>
            <person name="Kang H."/>
        </authorList>
    </citation>
    <scope>NUCLEOTIDE SEQUENCE [LARGE SCALE GENOMIC DNA]</scope>
</reference>
<keyword evidence="1" id="KW-0963">Cytoplasm</keyword>
<dbReference type="NCBIfam" id="NF041886">
    <property type="entry name" value="Rmf_CrpP_fam"/>
    <property type="match status" value="1"/>
</dbReference>
<dbReference type="GeneID" id="26520524"/>
<accession>A0A0F7ING3</accession>
<evidence type="ECO:0000256" key="2">
    <source>
        <dbReference type="ARBA" id="ARBA00022845"/>
    </source>
</evidence>